<name>A0A9P6XFV5_RHIOR</name>
<gene>
    <name evidence="1" type="ORF">G6F64_003030</name>
</gene>
<reference evidence="1" key="1">
    <citation type="journal article" date="2020" name="Microb. Genom.">
        <title>Genetic diversity of clinical and environmental Mucorales isolates obtained from an investigation of mucormycosis cases among solid organ transplant recipients.</title>
        <authorList>
            <person name="Nguyen M.H."/>
            <person name="Kaul D."/>
            <person name="Muto C."/>
            <person name="Cheng S.J."/>
            <person name="Richter R.A."/>
            <person name="Bruno V.M."/>
            <person name="Liu G."/>
            <person name="Beyhan S."/>
            <person name="Sundermann A.J."/>
            <person name="Mounaud S."/>
            <person name="Pasculle A.W."/>
            <person name="Nierman W.C."/>
            <person name="Driscoll E."/>
            <person name="Cumbie R."/>
            <person name="Clancy C.J."/>
            <person name="Dupont C.L."/>
        </authorList>
    </citation>
    <scope>NUCLEOTIDE SEQUENCE</scope>
    <source>
        <strain evidence="1">GL11</strain>
    </source>
</reference>
<dbReference type="AlphaFoldDB" id="A0A9P6XFV5"/>
<comment type="caution">
    <text evidence="1">The sequence shown here is derived from an EMBL/GenBank/DDBJ whole genome shotgun (WGS) entry which is preliminary data.</text>
</comment>
<sequence length="161" mass="18308">MKYSGINGSFVNEKAGNRTFEVPDSTNDALDEEVGYSALLLILIEIVIERVSKVVWIQRIAIVTKKTVNLKIKNLQNVVKKNIIASIFKDGRENIYDEIETEAMVVVGDKFDLYVLKQLVNLDLYENQHEKKLFFHYQTQHEMSAGAAALKVCVKESTARN</sequence>
<keyword evidence="2" id="KW-1185">Reference proteome</keyword>
<protein>
    <submittedName>
        <fullName evidence="1">Uncharacterized protein</fullName>
    </submittedName>
</protein>
<dbReference type="Proteomes" id="UP000716291">
    <property type="component" value="Unassembled WGS sequence"/>
</dbReference>
<organism evidence="1 2">
    <name type="scientific">Rhizopus oryzae</name>
    <name type="common">Mucormycosis agent</name>
    <name type="synonym">Rhizopus arrhizus var. delemar</name>
    <dbReference type="NCBI Taxonomy" id="64495"/>
    <lineage>
        <taxon>Eukaryota</taxon>
        <taxon>Fungi</taxon>
        <taxon>Fungi incertae sedis</taxon>
        <taxon>Mucoromycota</taxon>
        <taxon>Mucoromycotina</taxon>
        <taxon>Mucoromycetes</taxon>
        <taxon>Mucorales</taxon>
        <taxon>Mucorineae</taxon>
        <taxon>Rhizopodaceae</taxon>
        <taxon>Rhizopus</taxon>
    </lineage>
</organism>
<accession>A0A9P6XFV5</accession>
<proteinExistence type="predicted"/>
<dbReference type="EMBL" id="JAANQT010000282">
    <property type="protein sequence ID" value="KAG1312430.1"/>
    <property type="molecule type" value="Genomic_DNA"/>
</dbReference>
<evidence type="ECO:0000313" key="1">
    <source>
        <dbReference type="EMBL" id="KAG1312430.1"/>
    </source>
</evidence>
<evidence type="ECO:0000313" key="2">
    <source>
        <dbReference type="Proteomes" id="UP000716291"/>
    </source>
</evidence>